<dbReference type="InterPro" id="IPR003107">
    <property type="entry name" value="HAT"/>
</dbReference>
<dbReference type="GO" id="GO:0080188">
    <property type="term" value="P:gene silencing by siRNA-directed DNA methylation"/>
    <property type="evidence" value="ECO:0007669"/>
    <property type="project" value="TreeGrafter"/>
</dbReference>
<dbReference type="InterPro" id="IPR045075">
    <property type="entry name" value="Syf1-like"/>
</dbReference>
<name>A0A7S0UWL8_9CHLO</name>
<gene>
    <name evidence="2" type="ORF">PPAR00522_LOCUS7577</name>
</gene>
<keyword evidence="1" id="KW-0677">Repeat</keyword>
<dbReference type="SUPFAM" id="SSF48452">
    <property type="entry name" value="TPR-like"/>
    <property type="match status" value="1"/>
</dbReference>
<dbReference type="GO" id="GO:0071013">
    <property type="term" value="C:catalytic step 2 spliceosome"/>
    <property type="evidence" value="ECO:0007669"/>
    <property type="project" value="TreeGrafter"/>
</dbReference>
<evidence type="ECO:0000313" key="2">
    <source>
        <dbReference type="EMBL" id="CAD8771174.1"/>
    </source>
</evidence>
<dbReference type="SMART" id="SM00386">
    <property type="entry name" value="HAT"/>
    <property type="match status" value="4"/>
</dbReference>
<dbReference type="Gene3D" id="1.25.40.10">
    <property type="entry name" value="Tetratricopeptide repeat domain"/>
    <property type="match status" value="1"/>
</dbReference>
<dbReference type="AlphaFoldDB" id="A0A7S0UWL8"/>
<dbReference type="GO" id="GO:0046540">
    <property type="term" value="C:U4/U6 x U5 tri-snRNP complex"/>
    <property type="evidence" value="ECO:0007669"/>
    <property type="project" value="TreeGrafter"/>
</dbReference>
<reference evidence="2" key="1">
    <citation type="submission" date="2021-01" db="EMBL/GenBank/DDBJ databases">
        <authorList>
            <person name="Corre E."/>
            <person name="Pelletier E."/>
            <person name="Niang G."/>
            <person name="Scheremetjew M."/>
            <person name="Finn R."/>
            <person name="Kale V."/>
            <person name="Holt S."/>
            <person name="Cochrane G."/>
            <person name="Meng A."/>
            <person name="Brown T."/>
            <person name="Cohen L."/>
        </authorList>
    </citation>
    <scope>NUCLEOTIDE SEQUENCE</scope>
    <source>
        <strain evidence="2">SAG 63-3</strain>
    </source>
</reference>
<dbReference type="GO" id="GO:0000244">
    <property type="term" value="P:spliceosomal tri-snRNP complex assembly"/>
    <property type="evidence" value="ECO:0007669"/>
    <property type="project" value="TreeGrafter"/>
</dbReference>
<dbReference type="PANTHER" id="PTHR11246:SF1">
    <property type="entry name" value="PRE-MRNA-PROCESSING FACTOR 6"/>
    <property type="match status" value="1"/>
</dbReference>
<sequence length="252" mass="27855">MNAEKTSKADTPYGAAVPIPSISVPSTPNSFPNYDLARLAYKAGTTQCPSFVPLWINAAALEEKSGQPSKARALLEQARLRNPKNDWIWLAAVRTEERAGKERAAEALLARALKECPTSGRLWAEAIRTASVASRRAKAADALKKCDTDALVAAAVAALFYQDRKVDKARSWLARAVALDSDLGDIWAMYYKFEMQYGTPEQQQAVMEKFKKADPKHGERWCRVVKDLNNAHLPSETLLKKCVVDLETLPPP</sequence>
<accession>A0A7S0UWL8</accession>
<dbReference type="Pfam" id="PF14559">
    <property type="entry name" value="TPR_19"/>
    <property type="match status" value="1"/>
</dbReference>
<proteinExistence type="predicted"/>
<evidence type="ECO:0000256" key="1">
    <source>
        <dbReference type="ARBA" id="ARBA00022737"/>
    </source>
</evidence>
<protein>
    <recommendedName>
        <fullName evidence="3">Suppressor of forked domain-containing protein</fullName>
    </recommendedName>
</protein>
<dbReference type="GO" id="GO:2000636">
    <property type="term" value="P:positive regulation of primary miRNA processing"/>
    <property type="evidence" value="ECO:0007669"/>
    <property type="project" value="TreeGrafter"/>
</dbReference>
<dbReference type="InterPro" id="IPR011990">
    <property type="entry name" value="TPR-like_helical_dom_sf"/>
</dbReference>
<dbReference type="EMBL" id="HBFM01012055">
    <property type="protein sequence ID" value="CAD8771174.1"/>
    <property type="molecule type" value="Transcribed_RNA"/>
</dbReference>
<dbReference type="PANTHER" id="PTHR11246">
    <property type="entry name" value="PRE-MRNA SPLICING FACTOR"/>
    <property type="match status" value="1"/>
</dbReference>
<organism evidence="2">
    <name type="scientific">Polytomella parva</name>
    <dbReference type="NCBI Taxonomy" id="51329"/>
    <lineage>
        <taxon>Eukaryota</taxon>
        <taxon>Viridiplantae</taxon>
        <taxon>Chlorophyta</taxon>
        <taxon>core chlorophytes</taxon>
        <taxon>Chlorophyceae</taxon>
        <taxon>CS clade</taxon>
        <taxon>Chlamydomonadales</taxon>
        <taxon>Chlamydomonadaceae</taxon>
        <taxon>Polytomella</taxon>
    </lineage>
</organism>
<evidence type="ECO:0008006" key="3">
    <source>
        <dbReference type="Google" id="ProtNLM"/>
    </source>
</evidence>